<keyword evidence="8" id="KW-1185">Reference proteome</keyword>
<evidence type="ECO:0000313" key="8">
    <source>
        <dbReference type="Proteomes" id="UP000002173"/>
    </source>
</evidence>
<dbReference type="GO" id="GO:0000462">
    <property type="term" value="P:maturation of SSU-rRNA from tricistronic rRNA transcript (SSU-rRNA, 5.8S rRNA, LSU-rRNA)"/>
    <property type="evidence" value="ECO:0007669"/>
    <property type="project" value="InterPro"/>
</dbReference>
<protein>
    <recommendedName>
        <fullName evidence="6">U3 small nucleolar RNA-associated protein 6 N-terminal domain-containing protein</fullName>
    </recommendedName>
</protein>
<name>A7AN30_BABBO</name>
<reference evidence="8" key="3">
    <citation type="journal article" date="2021" name="Int. J. Parasitol.">
        <title>Comparative analysis of gene expression between Babesia bovis blood stages and kinetes allowed by improved genome annotation.</title>
        <authorList>
            <person name="Ueti M.W."/>
            <person name="Johnson W.C."/>
            <person name="Kappmeyer L.S."/>
            <person name="Herndon D.R."/>
            <person name="Mousel M.R."/>
            <person name="Reif K.E."/>
            <person name="Taus N.S."/>
            <person name="Ifeonu O.O."/>
            <person name="Silva J.C."/>
            <person name="Suarez C.E."/>
            <person name="Brayton K.A."/>
        </authorList>
    </citation>
    <scope>NUCLEOTIDE SEQUENCE [LARGE SCALE GENOMIC DNA]</scope>
</reference>
<comment type="caution">
    <text evidence="7">The sequence shown here is derived from an EMBL/GenBank/DDBJ whole genome shotgun (WGS) entry which is preliminary data.</text>
</comment>
<keyword evidence="5" id="KW-0539">Nucleus</keyword>
<evidence type="ECO:0000313" key="7">
    <source>
        <dbReference type="EMBL" id="EDO07964.1"/>
    </source>
</evidence>
<dbReference type="Pfam" id="PF08640">
    <property type="entry name" value="U3_assoc_6"/>
    <property type="match status" value="1"/>
</dbReference>
<comment type="similarity">
    <text evidence="2">Belongs to the UTP6 family.</text>
</comment>
<keyword evidence="3" id="KW-0698">rRNA processing</keyword>
<evidence type="ECO:0000256" key="3">
    <source>
        <dbReference type="ARBA" id="ARBA00022552"/>
    </source>
</evidence>
<dbReference type="InterPro" id="IPR003107">
    <property type="entry name" value="HAT"/>
</dbReference>
<evidence type="ECO:0000256" key="4">
    <source>
        <dbReference type="ARBA" id="ARBA00022737"/>
    </source>
</evidence>
<keyword evidence="4" id="KW-0677">Repeat</keyword>
<accession>A7AN30</accession>
<dbReference type="VEuPathDB" id="PiroplasmaDB:BBOV_III004010"/>
<evidence type="ECO:0000256" key="5">
    <source>
        <dbReference type="ARBA" id="ARBA00023242"/>
    </source>
</evidence>
<evidence type="ECO:0000259" key="6">
    <source>
        <dbReference type="Pfam" id="PF08640"/>
    </source>
</evidence>
<dbReference type="GO" id="GO:0032040">
    <property type="term" value="C:small-subunit processome"/>
    <property type="evidence" value="ECO:0007669"/>
    <property type="project" value="TreeGrafter"/>
</dbReference>
<reference evidence="7 8" key="1">
    <citation type="journal article" date="2007" name="PLoS Pathog.">
        <title>Genome sequence of Babesia bovis and comparative analysis of apicomplexan hemoprotozoa.</title>
        <authorList>
            <person name="Brayton K.A."/>
            <person name="Lau A.O.T."/>
            <person name="Herndon D.R."/>
            <person name="Hannick L."/>
            <person name="Kappmeyer L.S."/>
            <person name="Berens S.J."/>
            <person name="Bidwell S.L."/>
            <person name="Brown W.C."/>
            <person name="Crabtree J."/>
            <person name="Fadrosh D."/>
            <person name="Feldblum T."/>
            <person name="Forberger H.A."/>
            <person name="Haas B.J."/>
            <person name="Howell J.M."/>
            <person name="Khouri H."/>
            <person name="Koo H."/>
            <person name="Mann D.J."/>
            <person name="Norimine J."/>
            <person name="Paulsen I.T."/>
            <person name="Radune D."/>
            <person name="Ren Q."/>
            <person name="Smith R.K. Jr."/>
            <person name="Suarez C.E."/>
            <person name="White O."/>
            <person name="Wortman J.R."/>
            <person name="Knowles D.P. Jr."/>
            <person name="McElwain T.F."/>
            <person name="Nene V.M."/>
        </authorList>
    </citation>
    <scope>NUCLEOTIDE SEQUENCE [LARGE SCALE GENOMIC DNA]</scope>
    <source>
        <strain evidence="7">T2Bo</strain>
    </source>
</reference>
<dbReference type="EMBL" id="AAXT01000001">
    <property type="protein sequence ID" value="EDO07964.1"/>
    <property type="molecule type" value="Genomic_DNA"/>
</dbReference>
<dbReference type="RefSeq" id="XP_001611532.1">
    <property type="nucleotide sequence ID" value="XM_001611482.1"/>
</dbReference>
<gene>
    <name evidence="7" type="ORF">BBOV_III004010</name>
</gene>
<dbReference type="PANTHER" id="PTHR23271">
    <property type="entry name" value="HEPATOCELLULAR CARCINOMA-ASSOCIATED ANTIGEN 66"/>
    <property type="match status" value="1"/>
</dbReference>
<dbReference type="InterPro" id="IPR055347">
    <property type="entry name" value="UTP6_N"/>
</dbReference>
<dbReference type="GO" id="GO:0034388">
    <property type="term" value="C:Pwp2p-containing subcomplex of 90S preribosome"/>
    <property type="evidence" value="ECO:0007669"/>
    <property type="project" value="TreeGrafter"/>
</dbReference>
<dbReference type="Gene3D" id="1.25.40.10">
    <property type="entry name" value="Tetratricopeptide repeat domain"/>
    <property type="match status" value="1"/>
</dbReference>
<dbReference type="AlphaFoldDB" id="A7AN30"/>
<dbReference type="SMART" id="SM00386">
    <property type="entry name" value="HAT"/>
    <property type="match status" value="3"/>
</dbReference>
<dbReference type="GeneID" id="5479781"/>
<dbReference type="STRING" id="5865.A7AN30"/>
<dbReference type="OMA" id="WKEYCAF"/>
<dbReference type="InParanoid" id="A7AN30"/>
<dbReference type="PANTHER" id="PTHR23271:SF1">
    <property type="entry name" value="U3 SMALL NUCLEOLAR RNA-ASSOCIATED PROTEIN 6 HOMOLOG"/>
    <property type="match status" value="1"/>
</dbReference>
<dbReference type="eggNOG" id="KOG2396">
    <property type="taxonomic scope" value="Eukaryota"/>
</dbReference>
<comment type="subcellular location">
    <subcellularLocation>
        <location evidence="1">Nucleus</location>
        <location evidence="1">Nucleolus</location>
    </subcellularLocation>
</comment>
<dbReference type="Proteomes" id="UP000002173">
    <property type="component" value="Unassembled WGS sequence"/>
</dbReference>
<dbReference type="GO" id="GO:0030515">
    <property type="term" value="F:snoRNA binding"/>
    <property type="evidence" value="ECO:0007669"/>
    <property type="project" value="InterPro"/>
</dbReference>
<sequence>MAAQVQQQLEGMVPELRKLTELQIFTDEEVRDIVERRRKFEYAVISSDLVYSRNSYREYISYEIELDRVLQKRLRKVKSSDNSASVRYTVPSDRGNVPIKVIVRRRIHRLFNRCLKRFVTNIELWKEYCAFCYRIKAFGVMNRAIMDALSKNPTCEALWKIAVKYTLTLNGSIAARNVIQLALRANPRSLSLFMLLLELEVQAGYKIHELSESPTDDNYEEPVELSTKTWVTILRHSLKTLKDGDVFRMLFFGASICARVSRVTSFTQALNDYDVFAKLLFDEMFSRRDKYPLLGLYIWQHRLLEAIVSQKTEGIDSIDPNEVFTAMIDDCESNPGMTTLIARFIDVVLTEQGYNEPSDAGTTDEILWYTDVDGGDQDDTNGSLHDTDLGHPCDAEIDIYCEGVSILKDICFLRITPEIYDQLSQNCEFTRRMLTRKQLTQLKCIYRNFVLQKVQNTVIALKNADNDIVDTVASSADDVVRLVKGHLQGFASTVSVYSLCIGMCKHMPEDILVPFSTMVESNVLKVLARNDVKEHIRIGVTLLILGWDRVTPERKLALLKSCTVALNRDQLLLGVDIVLESGQEPLVQLVMHLLDASGKLIVEDIADGGTLINALLSKVEKQVPNLVEYLSHWDSNTNSHRNVDVITVATALWCIARIMATVDTKLKVIGSTDSTPDECNAISRESSGTVHHVIKLCEEAVNASSRITIQDRGLQAIFQSRCWSRYLQCAKWIEELQLLYPMLEINDIELTSDTVASRAYAQLGTGFISNLKH</sequence>
<dbReference type="InterPro" id="IPR013949">
    <property type="entry name" value="Utp6"/>
</dbReference>
<dbReference type="KEGG" id="bbo:BBOV_III004010"/>
<reference evidence="8" key="2">
    <citation type="journal article" date="2020" name="Data Brief">
        <title>Transcriptome dataset of Babesia bovis life stages within vertebrate and invertebrate hosts.</title>
        <authorList>
            <person name="Ueti M.W."/>
            <person name="Johnson W.C."/>
            <person name="Kappmeyer L.S."/>
            <person name="Herndon D.R."/>
            <person name="Mousel M.R."/>
            <person name="Reif K.E."/>
            <person name="Taus N.S."/>
            <person name="Ifeonu O.O."/>
            <person name="Silva J.C."/>
            <person name="Suarez C.E."/>
            <person name="Brayton K.A."/>
        </authorList>
    </citation>
    <scope>NUCLEOTIDE SEQUENCE [LARGE SCALE GENOMIC DNA]</scope>
</reference>
<evidence type="ECO:0000256" key="2">
    <source>
        <dbReference type="ARBA" id="ARBA00010734"/>
    </source>
</evidence>
<evidence type="ECO:0000256" key="1">
    <source>
        <dbReference type="ARBA" id="ARBA00004604"/>
    </source>
</evidence>
<feature type="domain" description="U3 small nucleolar RNA-associated protein 6 N-terminal" evidence="6">
    <location>
        <begin position="9"/>
        <end position="83"/>
    </location>
</feature>
<dbReference type="InterPro" id="IPR011990">
    <property type="entry name" value="TPR-like_helical_dom_sf"/>
</dbReference>
<organism evidence="7 8">
    <name type="scientific">Babesia bovis</name>
    <dbReference type="NCBI Taxonomy" id="5865"/>
    <lineage>
        <taxon>Eukaryota</taxon>
        <taxon>Sar</taxon>
        <taxon>Alveolata</taxon>
        <taxon>Apicomplexa</taxon>
        <taxon>Aconoidasida</taxon>
        <taxon>Piroplasmida</taxon>
        <taxon>Babesiidae</taxon>
        <taxon>Babesia</taxon>
    </lineage>
</organism>
<proteinExistence type="inferred from homology"/>